<dbReference type="InterPro" id="IPR016117">
    <property type="entry name" value="ArgJ-like_dom_sf"/>
</dbReference>
<dbReference type="GO" id="GO:0004177">
    <property type="term" value="F:aminopeptidase activity"/>
    <property type="evidence" value="ECO:0007669"/>
    <property type="project" value="TreeGrafter"/>
</dbReference>
<comment type="similarity">
    <text evidence="1">Belongs to the peptidase S58 family.</text>
</comment>
<sequence>MTPWEQLGLAIGHATDHEGATGCSVIRGIDTPFRCSAALLGRASGTRELATCDPDHLVDRTDAILLTGGSAYGLDAAAGVMRWMEERGRGFPVGGGVVPIVPTAVIFDLAPLGRFDARPTAAMAYAACDAASATSIAEGCVGAGTGALVGKAVGPAAAMKGGVGLGVAEGGGVLAAAFAVVNAFGDVRDEQGRIIAGARDSHGGFLDAVRLLRGQDAPAEFALMASVRRNTTLVFVAVSTPLSKAQLSQLARASTAAMHHRITPCGTSFDGDVLFAASPLDALPGFAGADDVPLARIEAVAGAAVERAIERGVVTAHGRDGIPGVADLRA</sequence>
<dbReference type="InterPro" id="IPR005321">
    <property type="entry name" value="Peptidase_S58_DmpA"/>
</dbReference>
<dbReference type="Gene3D" id="3.60.70.12">
    <property type="entry name" value="L-amino peptidase D-ALA esterase/amidase"/>
    <property type="match status" value="1"/>
</dbReference>
<dbReference type="PANTHER" id="PTHR36512:SF3">
    <property type="entry name" value="BLR5678 PROTEIN"/>
    <property type="match status" value="1"/>
</dbReference>
<proteinExistence type="inferred from homology"/>
<dbReference type="KEGG" id="ggr:HKW67_11935"/>
<dbReference type="AlphaFoldDB" id="A0A6M4IN83"/>
<keyword evidence="3" id="KW-1185">Reference proteome</keyword>
<dbReference type="RefSeq" id="WP_171225598.1">
    <property type="nucleotide sequence ID" value="NZ_CP053085.1"/>
</dbReference>
<reference evidence="2 3" key="1">
    <citation type="submission" date="2020-05" db="EMBL/GenBank/DDBJ databases">
        <title>Complete genome sequence of Gemmatimonas greenlandica TET16.</title>
        <authorList>
            <person name="Zeng Y."/>
        </authorList>
    </citation>
    <scope>NUCLEOTIDE SEQUENCE [LARGE SCALE GENOMIC DNA]</scope>
    <source>
        <strain evidence="2 3">TET16</strain>
    </source>
</reference>
<dbReference type="PANTHER" id="PTHR36512">
    <property type="entry name" value="D-AMINOPEPTIDASE"/>
    <property type="match status" value="1"/>
</dbReference>
<dbReference type="EMBL" id="CP053085">
    <property type="protein sequence ID" value="QJR36163.1"/>
    <property type="molecule type" value="Genomic_DNA"/>
</dbReference>
<accession>A0A6M4IN83</accession>
<name>A0A6M4IN83_9BACT</name>
<gene>
    <name evidence="2" type="ORF">HKW67_11935</name>
</gene>
<dbReference type="Pfam" id="PF03576">
    <property type="entry name" value="Peptidase_S58"/>
    <property type="match status" value="1"/>
</dbReference>
<dbReference type="SUPFAM" id="SSF56266">
    <property type="entry name" value="DmpA/ArgJ-like"/>
    <property type="match status" value="1"/>
</dbReference>
<dbReference type="Proteomes" id="UP000500938">
    <property type="component" value="Chromosome"/>
</dbReference>
<evidence type="ECO:0000313" key="3">
    <source>
        <dbReference type="Proteomes" id="UP000500938"/>
    </source>
</evidence>
<evidence type="ECO:0000256" key="1">
    <source>
        <dbReference type="ARBA" id="ARBA00007068"/>
    </source>
</evidence>
<organism evidence="2 3">
    <name type="scientific">Gemmatimonas groenlandica</name>
    <dbReference type="NCBI Taxonomy" id="2732249"/>
    <lineage>
        <taxon>Bacteria</taxon>
        <taxon>Pseudomonadati</taxon>
        <taxon>Gemmatimonadota</taxon>
        <taxon>Gemmatimonadia</taxon>
        <taxon>Gemmatimonadales</taxon>
        <taxon>Gemmatimonadaceae</taxon>
        <taxon>Gemmatimonas</taxon>
    </lineage>
</organism>
<evidence type="ECO:0000313" key="2">
    <source>
        <dbReference type="EMBL" id="QJR36163.1"/>
    </source>
</evidence>
<protein>
    <submittedName>
        <fullName evidence="2">Peptidase S58 family protein</fullName>
    </submittedName>
</protein>